<gene>
    <name evidence="1" type="ORF">HZH68_007222</name>
</gene>
<evidence type="ECO:0000313" key="1">
    <source>
        <dbReference type="EMBL" id="KAF7401402.1"/>
    </source>
</evidence>
<protein>
    <submittedName>
        <fullName evidence="1">Uncharacterized protein</fullName>
    </submittedName>
</protein>
<dbReference type="AlphaFoldDB" id="A0A834N9Q9"/>
<keyword evidence="2" id="KW-1185">Reference proteome</keyword>
<name>A0A834N9Q9_VESGE</name>
<comment type="caution">
    <text evidence="1">The sequence shown here is derived from an EMBL/GenBank/DDBJ whole genome shotgun (WGS) entry which is preliminary data.</text>
</comment>
<organism evidence="1 2">
    <name type="scientific">Vespula germanica</name>
    <name type="common">German yellow jacket</name>
    <name type="synonym">Paravespula germanica</name>
    <dbReference type="NCBI Taxonomy" id="30212"/>
    <lineage>
        <taxon>Eukaryota</taxon>
        <taxon>Metazoa</taxon>
        <taxon>Ecdysozoa</taxon>
        <taxon>Arthropoda</taxon>
        <taxon>Hexapoda</taxon>
        <taxon>Insecta</taxon>
        <taxon>Pterygota</taxon>
        <taxon>Neoptera</taxon>
        <taxon>Endopterygota</taxon>
        <taxon>Hymenoptera</taxon>
        <taxon>Apocrita</taxon>
        <taxon>Aculeata</taxon>
        <taxon>Vespoidea</taxon>
        <taxon>Vespidae</taxon>
        <taxon>Vespinae</taxon>
        <taxon>Vespula</taxon>
    </lineage>
</organism>
<proteinExistence type="predicted"/>
<dbReference type="Proteomes" id="UP000617340">
    <property type="component" value="Unassembled WGS sequence"/>
</dbReference>
<evidence type="ECO:0000313" key="2">
    <source>
        <dbReference type="Proteomes" id="UP000617340"/>
    </source>
</evidence>
<accession>A0A834N9Q9</accession>
<sequence>MIQSDNIKQRKRSAFRVQPQTRYEAPVGDSRIIRKLLGKDTDEQEGLGVKWENDGVEMSLFSSTNFRSNRIITEFRGNNLLFELVRPTDSIPFVLLVTDPMGKLYGSSVNSINSTSKQERGTCCHFGTRNELRIGYDVESFVGRGGLHFGSPGTLSVHRRFSRHWIPINSRTFDRIHKFDVERQAMCAGPIVLLDSRRPLHYEVER</sequence>
<reference evidence="1" key="1">
    <citation type="journal article" date="2020" name="G3 (Bethesda)">
        <title>High-Quality Assemblies for Three Invasive Social Wasps from the &lt;i&gt;Vespula&lt;/i&gt; Genus.</title>
        <authorList>
            <person name="Harrop T.W.R."/>
            <person name="Guhlin J."/>
            <person name="McLaughlin G.M."/>
            <person name="Permina E."/>
            <person name="Stockwell P."/>
            <person name="Gilligan J."/>
            <person name="Le Lec M.F."/>
            <person name="Gruber M.A.M."/>
            <person name="Quinn O."/>
            <person name="Lovegrove M."/>
            <person name="Duncan E.J."/>
            <person name="Remnant E.J."/>
            <person name="Van Eeckhoven J."/>
            <person name="Graham B."/>
            <person name="Knapp R.A."/>
            <person name="Langford K.W."/>
            <person name="Kronenberg Z."/>
            <person name="Press M.O."/>
            <person name="Eacker S.M."/>
            <person name="Wilson-Rankin E.E."/>
            <person name="Purcell J."/>
            <person name="Lester P.J."/>
            <person name="Dearden P.K."/>
        </authorList>
    </citation>
    <scope>NUCLEOTIDE SEQUENCE</scope>
    <source>
        <strain evidence="1">Linc-1</strain>
    </source>
</reference>
<dbReference type="EMBL" id="JACSDZ010000006">
    <property type="protein sequence ID" value="KAF7401402.1"/>
    <property type="molecule type" value="Genomic_DNA"/>
</dbReference>